<comment type="caution">
    <text evidence="3">The sequence shown here is derived from an EMBL/GenBank/DDBJ whole genome shotgun (WGS) entry which is preliminary data.</text>
</comment>
<feature type="region of interest" description="Disordered" evidence="1">
    <location>
        <begin position="114"/>
        <end position="134"/>
    </location>
</feature>
<dbReference type="AlphaFoldDB" id="A0A9P6LV55"/>
<gene>
    <name evidence="3" type="primary">STE11_2</name>
    <name evidence="3" type="ORF">BGZ65_011790</name>
</gene>
<dbReference type="SMART" id="SM00454">
    <property type="entry name" value="SAM"/>
    <property type="match status" value="1"/>
</dbReference>
<accession>A0A9P6LV55</accession>
<organism evidence="3 4">
    <name type="scientific">Modicella reniformis</name>
    <dbReference type="NCBI Taxonomy" id="1440133"/>
    <lineage>
        <taxon>Eukaryota</taxon>
        <taxon>Fungi</taxon>
        <taxon>Fungi incertae sedis</taxon>
        <taxon>Mucoromycota</taxon>
        <taxon>Mortierellomycotina</taxon>
        <taxon>Mortierellomycetes</taxon>
        <taxon>Mortierellales</taxon>
        <taxon>Mortierellaceae</taxon>
        <taxon>Modicella</taxon>
    </lineage>
</organism>
<feature type="domain" description="SAM" evidence="2">
    <location>
        <begin position="43"/>
        <end position="106"/>
    </location>
</feature>
<dbReference type="Proteomes" id="UP000749646">
    <property type="component" value="Unassembled WGS sequence"/>
</dbReference>
<name>A0A9P6LV55_9FUNG</name>
<keyword evidence="4" id="KW-1185">Reference proteome</keyword>
<evidence type="ECO:0000313" key="4">
    <source>
        <dbReference type="Proteomes" id="UP000749646"/>
    </source>
</evidence>
<protein>
    <submittedName>
        <fullName evidence="3">ATP binding</fullName>
    </submittedName>
</protein>
<sequence>MTTSSPRSFTFSASSGSPTPTTPTFDIYSYSNATSFFEILRQWDDEGIALWLHDNKMSHYDKLFVEHCVRGAALLELDHYSLKEMGIHSLSDRIRIMTAVKALRVRCLIVHPNSNTNGHSNGHYQSSNKEKLEVPSMNKKESLGLGLGGDGSLLKSLKRSGSSKALNLKRSNSKSLARSNSKKQAHFEEPTSPRTP</sequence>
<dbReference type="Pfam" id="PF07647">
    <property type="entry name" value="SAM_2"/>
    <property type="match status" value="1"/>
</dbReference>
<feature type="compositionally biased region" description="Basic and acidic residues" evidence="1">
    <location>
        <begin position="185"/>
        <end position="196"/>
    </location>
</feature>
<feature type="region of interest" description="Disordered" evidence="1">
    <location>
        <begin position="156"/>
        <end position="196"/>
    </location>
</feature>
<evidence type="ECO:0000313" key="3">
    <source>
        <dbReference type="EMBL" id="KAF9944626.1"/>
    </source>
</evidence>
<dbReference type="PROSITE" id="PS50105">
    <property type="entry name" value="SAM_DOMAIN"/>
    <property type="match status" value="1"/>
</dbReference>
<dbReference type="OrthoDB" id="266718at2759"/>
<dbReference type="Gene3D" id="1.10.150.50">
    <property type="entry name" value="Transcription Factor, Ets-1"/>
    <property type="match status" value="1"/>
</dbReference>
<reference evidence="3" key="1">
    <citation type="journal article" date="2020" name="Fungal Divers.">
        <title>Resolving the Mortierellaceae phylogeny through synthesis of multi-gene phylogenetics and phylogenomics.</title>
        <authorList>
            <person name="Vandepol N."/>
            <person name="Liber J."/>
            <person name="Desiro A."/>
            <person name="Na H."/>
            <person name="Kennedy M."/>
            <person name="Barry K."/>
            <person name="Grigoriev I.V."/>
            <person name="Miller A.N."/>
            <person name="O'Donnell K."/>
            <person name="Stajich J.E."/>
            <person name="Bonito G."/>
        </authorList>
    </citation>
    <scope>NUCLEOTIDE SEQUENCE</scope>
    <source>
        <strain evidence="3">MES-2147</strain>
    </source>
</reference>
<dbReference type="EMBL" id="JAAAHW010008296">
    <property type="protein sequence ID" value="KAF9944626.1"/>
    <property type="molecule type" value="Genomic_DNA"/>
</dbReference>
<feature type="non-terminal residue" evidence="3">
    <location>
        <position position="1"/>
    </location>
</feature>
<feature type="region of interest" description="Disordered" evidence="1">
    <location>
        <begin position="1"/>
        <end position="20"/>
    </location>
</feature>
<proteinExistence type="predicted"/>
<evidence type="ECO:0000259" key="2">
    <source>
        <dbReference type="PROSITE" id="PS50105"/>
    </source>
</evidence>
<feature type="compositionally biased region" description="Polar residues" evidence="1">
    <location>
        <begin position="169"/>
        <end position="179"/>
    </location>
</feature>
<dbReference type="InterPro" id="IPR013761">
    <property type="entry name" value="SAM/pointed_sf"/>
</dbReference>
<dbReference type="InterPro" id="IPR001660">
    <property type="entry name" value="SAM"/>
</dbReference>
<dbReference type="SUPFAM" id="SSF47769">
    <property type="entry name" value="SAM/Pointed domain"/>
    <property type="match status" value="1"/>
</dbReference>
<feature type="compositionally biased region" description="Polar residues" evidence="1">
    <location>
        <begin position="114"/>
        <end position="127"/>
    </location>
</feature>
<evidence type="ECO:0000256" key="1">
    <source>
        <dbReference type="SAM" id="MobiDB-lite"/>
    </source>
</evidence>